<dbReference type="RefSeq" id="WP_150033437.1">
    <property type="nucleotide sequence ID" value="NZ_VWSH01000003.1"/>
</dbReference>
<evidence type="ECO:0000256" key="1">
    <source>
        <dbReference type="SAM" id="SignalP"/>
    </source>
</evidence>
<proteinExistence type="predicted"/>
<evidence type="ECO:0008006" key="4">
    <source>
        <dbReference type="Google" id="ProtNLM"/>
    </source>
</evidence>
<keyword evidence="1" id="KW-0732">Signal</keyword>
<protein>
    <recommendedName>
        <fullName evidence="4">Outer membrane protein beta-barrel domain-containing protein</fullName>
    </recommendedName>
</protein>
<evidence type="ECO:0000313" key="3">
    <source>
        <dbReference type="Proteomes" id="UP000323632"/>
    </source>
</evidence>
<dbReference type="EMBL" id="VWSH01000003">
    <property type="protein sequence ID" value="KAA5533690.1"/>
    <property type="molecule type" value="Genomic_DNA"/>
</dbReference>
<dbReference type="AlphaFoldDB" id="A0A5M6CGY8"/>
<reference evidence="2 3" key="1">
    <citation type="submission" date="2019-09" db="EMBL/GenBank/DDBJ databases">
        <title>Genome sequence and assembly of Taibaiella sp.</title>
        <authorList>
            <person name="Chhetri G."/>
        </authorList>
    </citation>
    <scope>NUCLEOTIDE SEQUENCE [LARGE SCALE GENOMIC DNA]</scope>
    <source>
        <strain evidence="2 3">KVB11</strain>
    </source>
</reference>
<feature type="signal peptide" evidence="1">
    <location>
        <begin position="1"/>
        <end position="27"/>
    </location>
</feature>
<keyword evidence="3" id="KW-1185">Reference proteome</keyword>
<evidence type="ECO:0000313" key="2">
    <source>
        <dbReference type="EMBL" id="KAA5533690.1"/>
    </source>
</evidence>
<dbReference type="Proteomes" id="UP000323632">
    <property type="component" value="Unassembled WGS sequence"/>
</dbReference>
<organism evidence="2 3">
    <name type="scientific">Taibaiella lutea</name>
    <dbReference type="NCBI Taxonomy" id="2608001"/>
    <lineage>
        <taxon>Bacteria</taxon>
        <taxon>Pseudomonadati</taxon>
        <taxon>Bacteroidota</taxon>
        <taxon>Chitinophagia</taxon>
        <taxon>Chitinophagales</taxon>
        <taxon>Chitinophagaceae</taxon>
        <taxon>Taibaiella</taxon>
    </lineage>
</organism>
<sequence>MNKIFTALRQAALASVILAAATNTVNAQTGRSFGNLSVKRSNGKSVTWFQRLELGGGLTFGKGSASSVERYYDPFHPGVVSGTSNTQNFSYRSACAWVNTYFPMTALSHSSILALSVGLYGNNNSFTLNNFSFNGQSTASMDIKDGFVGLPIGVDYIFGGEATNNQADKVSLRAGIGAMPFMSFGSISDDFSKYSRLGVRPYIKAELGFFAGIEWKIKTQVIIGSRNLYDVKIGDYDLQDGANYYSNFKMDLRPSYSVGIAIMPFAAGWDNDNW</sequence>
<gene>
    <name evidence="2" type="ORF">F0919_14230</name>
</gene>
<accession>A0A5M6CGY8</accession>
<comment type="caution">
    <text evidence="2">The sequence shown here is derived from an EMBL/GenBank/DDBJ whole genome shotgun (WGS) entry which is preliminary data.</text>
</comment>
<feature type="chain" id="PRO_5024344440" description="Outer membrane protein beta-barrel domain-containing protein" evidence="1">
    <location>
        <begin position="28"/>
        <end position="274"/>
    </location>
</feature>
<name>A0A5M6CGY8_9BACT</name>